<accession>A0ABQ2HZT5</accession>
<keyword evidence="2" id="KW-1185">Reference proteome</keyword>
<dbReference type="RefSeq" id="WP_030196075.1">
    <property type="nucleotide sequence ID" value="NZ_BMNZ01000004.1"/>
</dbReference>
<gene>
    <name evidence="1" type="ORF">GCM10009721_23630</name>
</gene>
<evidence type="ECO:0000313" key="1">
    <source>
        <dbReference type="EMBL" id="GGM96336.1"/>
    </source>
</evidence>
<protein>
    <recommendedName>
        <fullName evidence="3">DUF397 domain-containing protein</fullName>
    </recommendedName>
</protein>
<sequence length="120" mass="13049">MTVTVLYKDPESKPVPEVPPFCRRSFTVEVEGDLITSNRSHPLVLGDPTTFWTTLVADAAAGDLTVLRRGGDMCLVARVSYPRGARFAVVMAESDWDLVRPARPAASHAPGVTRGWARSP</sequence>
<evidence type="ECO:0008006" key="3">
    <source>
        <dbReference type="Google" id="ProtNLM"/>
    </source>
</evidence>
<name>A0ABQ2HZT5_9MICO</name>
<dbReference type="Proteomes" id="UP000623461">
    <property type="component" value="Unassembled WGS sequence"/>
</dbReference>
<evidence type="ECO:0000313" key="2">
    <source>
        <dbReference type="Proteomes" id="UP000623461"/>
    </source>
</evidence>
<proteinExistence type="predicted"/>
<dbReference type="EMBL" id="BMNZ01000004">
    <property type="protein sequence ID" value="GGM96336.1"/>
    <property type="molecule type" value="Genomic_DNA"/>
</dbReference>
<reference evidence="2" key="1">
    <citation type="journal article" date="2019" name="Int. J. Syst. Evol. Microbiol.">
        <title>The Global Catalogue of Microorganisms (GCM) 10K type strain sequencing project: providing services to taxonomists for standard genome sequencing and annotation.</title>
        <authorList>
            <consortium name="The Broad Institute Genomics Platform"/>
            <consortium name="The Broad Institute Genome Sequencing Center for Infectious Disease"/>
            <person name="Wu L."/>
            <person name="Ma J."/>
        </authorList>
    </citation>
    <scope>NUCLEOTIDE SEQUENCE [LARGE SCALE GENOMIC DNA]</scope>
    <source>
        <strain evidence="2">JCM 1365</strain>
    </source>
</reference>
<comment type="caution">
    <text evidence="1">The sequence shown here is derived from an EMBL/GenBank/DDBJ whole genome shotgun (WGS) entry which is preliminary data.</text>
</comment>
<organism evidence="1 2">
    <name type="scientific">Terrabacter tumescens</name>
    <dbReference type="NCBI Taxonomy" id="60443"/>
    <lineage>
        <taxon>Bacteria</taxon>
        <taxon>Bacillati</taxon>
        <taxon>Actinomycetota</taxon>
        <taxon>Actinomycetes</taxon>
        <taxon>Micrococcales</taxon>
        <taxon>Intrasporangiaceae</taxon>
        <taxon>Terrabacter</taxon>
    </lineage>
</organism>